<dbReference type="CDD" id="cd04301">
    <property type="entry name" value="NAT_SF"/>
    <property type="match status" value="1"/>
</dbReference>
<evidence type="ECO:0000313" key="2">
    <source>
        <dbReference type="EMBL" id="TCL60215.1"/>
    </source>
</evidence>
<proteinExistence type="predicted"/>
<accession>A0A4R1R433</accession>
<dbReference type="Proteomes" id="UP000295184">
    <property type="component" value="Unassembled WGS sequence"/>
</dbReference>
<feature type="domain" description="N-acetyltransferase" evidence="1">
    <location>
        <begin position="1"/>
        <end position="170"/>
    </location>
</feature>
<dbReference type="Gene3D" id="3.40.630.30">
    <property type="match status" value="1"/>
</dbReference>
<protein>
    <submittedName>
        <fullName evidence="2">Putative acetyltransferase</fullName>
    </submittedName>
</protein>
<comment type="caution">
    <text evidence="2">The sequence shown here is derived from an EMBL/GenBank/DDBJ whole genome shotgun (WGS) entry which is preliminary data.</text>
</comment>
<dbReference type="AlphaFoldDB" id="A0A4R1R433"/>
<dbReference type="InterPro" id="IPR016181">
    <property type="entry name" value="Acyl_CoA_acyltransferase"/>
</dbReference>
<dbReference type="OrthoDB" id="9797989at2"/>
<dbReference type="EMBL" id="SLUM01000004">
    <property type="protein sequence ID" value="TCL60215.1"/>
    <property type="molecule type" value="Genomic_DNA"/>
</dbReference>
<dbReference type="Pfam" id="PF00583">
    <property type="entry name" value="Acetyltransf_1"/>
    <property type="match status" value="1"/>
</dbReference>
<reference evidence="2 3" key="1">
    <citation type="submission" date="2019-03" db="EMBL/GenBank/DDBJ databases">
        <title>Genomic Encyclopedia of Type Strains, Phase IV (KMG-IV): sequencing the most valuable type-strain genomes for metagenomic binning, comparative biology and taxonomic classification.</title>
        <authorList>
            <person name="Goeker M."/>
        </authorList>
    </citation>
    <scope>NUCLEOTIDE SEQUENCE [LARGE SCALE GENOMIC DNA]</scope>
    <source>
        <strain evidence="2 3">DSM 100451</strain>
    </source>
</reference>
<dbReference type="RefSeq" id="WP_058965887.1">
    <property type="nucleotide sequence ID" value="NZ_CABKVM010000018.1"/>
</dbReference>
<name>A0A4R1R433_9FIRM</name>
<keyword evidence="2" id="KW-0808">Transferase</keyword>
<sequence>MELRLEAPRPEHRQLVEDYRREFLNSGDSIDGSAGLAWCSGFDEWMALLADNSRDETARPGCVATSVFLAFDGPQLVGMVDIRHRLNDYLRRYCGHIGYSVRPALRRRGYATAILSLALEECRRLGLARVMLTCEKQNVASARTMLHCGAVLQDELLMGNITIQRYWIEL</sequence>
<organism evidence="2 3">
    <name type="scientific">Allofournierella massiliensis</name>
    <dbReference type="NCBI Taxonomy" id="1650663"/>
    <lineage>
        <taxon>Bacteria</taxon>
        <taxon>Bacillati</taxon>
        <taxon>Bacillota</taxon>
        <taxon>Clostridia</taxon>
        <taxon>Eubacteriales</taxon>
        <taxon>Oscillospiraceae</taxon>
        <taxon>Allofournierella</taxon>
    </lineage>
</organism>
<gene>
    <name evidence="2" type="ORF">EDD77_10495</name>
</gene>
<dbReference type="SUPFAM" id="SSF55729">
    <property type="entry name" value="Acyl-CoA N-acyltransferases (Nat)"/>
    <property type="match status" value="1"/>
</dbReference>
<evidence type="ECO:0000259" key="1">
    <source>
        <dbReference type="PROSITE" id="PS51186"/>
    </source>
</evidence>
<dbReference type="STRING" id="1650663.GCA_001486665_02768"/>
<evidence type="ECO:0000313" key="3">
    <source>
        <dbReference type="Proteomes" id="UP000295184"/>
    </source>
</evidence>
<dbReference type="InterPro" id="IPR000182">
    <property type="entry name" value="GNAT_dom"/>
</dbReference>
<dbReference type="PANTHER" id="PTHR39173">
    <property type="entry name" value="ACETYLTRANSFERASE"/>
    <property type="match status" value="1"/>
</dbReference>
<dbReference type="GO" id="GO:0016747">
    <property type="term" value="F:acyltransferase activity, transferring groups other than amino-acyl groups"/>
    <property type="evidence" value="ECO:0007669"/>
    <property type="project" value="InterPro"/>
</dbReference>
<dbReference type="PROSITE" id="PS51186">
    <property type="entry name" value="GNAT"/>
    <property type="match status" value="1"/>
</dbReference>
<dbReference type="PANTHER" id="PTHR39173:SF1">
    <property type="entry name" value="ACETYLTRANSFERASE"/>
    <property type="match status" value="1"/>
</dbReference>